<evidence type="ECO:0000256" key="5">
    <source>
        <dbReference type="ARBA" id="ARBA00022989"/>
    </source>
</evidence>
<proteinExistence type="inferred from homology"/>
<comment type="catalytic activity">
    <reaction evidence="19">
        <text>L-alanyl-L-lysine(out) = L-alanyl-L-lysine(in)</text>
        <dbReference type="Rhea" id="RHEA:79415"/>
        <dbReference type="ChEBI" id="CHEBI:192470"/>
    </reaction>
</comment>
<comment type="catalytic activity">
    <reaction evidence="9">
        <text>L-histidyl-glycine(out) = L-histidyl-glycine(in)</text>
        <dbReference type="Rhea" id="RHEA:79395"/>
        <dbReference type="ChEBI" id="CHEBI:229957"/>
    </reaction>
</comment>
<evidence type="ECO:0000256" key="22">
    <source>
        <dbReference type="ARBA" id="ARBA00045018"/>
    </source>
</evidence>
<reference evidence="27" key="1">
    <citation type="journal article" date="2021" name="PeerJ">
        <title>Extensive microbial diversity within the chicken gut microbiome revealed by metagenomics and culture.</title>
        <authorList>
            <person name="Gilroy R."/>
            <person name="Ravi A."/>
            <person name="Getino M."/>
            <person name="Pursley I."/>
            <person name="Horton D.L."/>
            <person name="Alikhan N.F."/>
            <person name="Baker D."/>
            <person name="Gharbi K."/>
            <person name="Hall N."/>
            <person name="Watson M."/>
            <person name="Adriaenssens E.M."/>
            <person name="Foster-Nyarko E."/>
            <person name="Jarju S."/>
            <person name="Secka A."/>
            <person name="Antonio M."/>
            <person name="Oren A."/>
            <person name="Chaudhuri R.R."/>
            <person name="La Ragione R."/>
            <person name="Hildebrand F."/>
            <person name="Pallen M.J."/>
        </authorList>
    </citation>
    <scope>NUCLEOTIDE SEQUENCE</scope>
    <source>
        <strain evidence="27">Gambia16-930</strain>
    </source>
</reference>
<evidence type="ECO:0000256" key="21">
    <source>
        <dbReference type="ARBA" id="ARBA00044985"/>
    </source>
</evidence>
<evidence type="ECO:0000256" key="25">
    <source>
        <dbReference type="SAM" id="Phobius"/>
    </source>
</evidence>
<comment type="catalytic activity">
    <reaction evidence="13">
        <text>L-alpha-aminoacyl-L-lysine(out) = L-alpha-aminoacyl-L-lysine(in)</text>
        <dbReference type="Rhea" id="RHEA:79383"/>
        <dbReference type="ChEBI" id="CHEBI:229966"/>
    </reaction>
</comment>
<comment type="catalytic activity">
    <reaction evidence="17">
        <text>L-arginyl-glycine(out) = L-arginyl-glycine(in)</text>
        <dbReference type="Rhea" id="RHEA:79391"/>
        <dbReference type="ChEBI" id="CHEBI:229955"/>
    </reaction>
</comment>
<evidence type="ECO:0000256" key="23">
    <source>
        <dbReference type="ARBA" id="ARBA00045709"/>
    </source>
</evidence>
<evidence type="ECO:0000256" key="7">
    <source>
        <dbReference type="ARBA" id="ARBA00023228"/>
    </source>
</evidence>
<comment type="catalytic activity">
    <reaction evidence="14">
        <text>L-aspartyl-L-lysine(out) = L-aspartyl-L-lysine(in)</text>
        <dbReference type="Rhea" id="RHEA:79411"/>
        <dbReference type="ChEBI" id="CHEBI:229953"/>
    </reaction>
</comment>
<evidence type="ECO:0000256" key="19">
    <source>
        <dbReference type="ARBA" id="ARBA00044919"/>
    </source>
</evidence>
<comment type="subcellular location">
    <subcellularLocation>
        <location evidence="1">Lysosome membrane</location>
        <topology evidence="1">Multi-pass membrane protein</topology>
    </subcellularLocation>
</comment>
<organism evidence="27 28">
    <name type="scientific">Candidatus Onthomorpha intestinigallinarum</name>
    <dbReference type="NCBI Taxonomy" id="2840880"/>
    <lineage>
        <taxon>Bacteria</taxon>
        <taxon>Pseudomonadati</taxon>
        <taxon>Bacteroidota</taxon>
        <taxon>Bacteroidia</taxon>
        <taxon>Bacteroidales</taxon>
        <taxon>Candidatus Onthomorpha</taxon>
    </lineage>
</organism>
<evidence type="ECO:0000256" key="18">
    <source>
        <dbReference type="ARBA" id="ARBA00044912"/>
    </source>
</evidence>
<feature type="transmembrane region" description="Helical" evidence="25">
    <location>
        <begin position="295"/>
        <end position="316"/>
    </location>
</feature>
<dbReference type="PANTHER" id="PTHR23512">
    <property type="entry name" value="MAJOR FACILITATOR SUPERFAMILY DOMAIN-CONTAINING PROTEIN 1"/>
    <property type="match status" value="1"/>
</dbReference>
<comment type="subunit">
    <text evidence="24">Homodimer. Interacts with lysosomal protein GLMP (via lumenal domain); the interaction starts while both proteins are still in the endoplasmic reticulum and is required for stabilization of MFSD1 in lysosomes but has no direct effect on its targeting to lysosomes or transporter activity.</text>
</comment>
<evidence type="ECO:0000256" key="11">
    <source>
        <dbReference type="ARBA" id="ARBA00044884"/>
    </source>
</evidence>
<reference evidence="27" key="2">
    <citation type="submission" date="2021-04" db="EMBL/GenBank/DDBJ databases">
        <authorList>
            <person name="Gilroy R."/>
        </authorList>
    </citation>
    <scope>NUCLEOTIDE SEQUENCE</scope>
    <source>
        <strain evidence="27">Gambia16-930</strain>
    </source>
</reference>
<evidence type="ECO:0000313" key="28">
    <source>
        <dbReference type="Proteomes" id="UP000824267"/>
    </source>
</evidence>
<comment type="catalytic activity">
    <reaction evidence="16">
        <text>L-lysyl-L-lysine(out) = L-lysyl-L-lysine(in)</text>
        <dbReference type="Rhea" id="RHEA:79403"/>
        <dbReference type="ChEBI" id="CHEBI:229956"/>
    </reaction>
</comment>
<evidence type="ECO:0000256" key="9">
    <source>
        <dbReference type="ARBA" id="ARBA00044878"/>
    </source>
</evidence>
<accession>A0A9D1RGU6</accession>
<feature type="transmembrane region" description="Helical" evidence="25">
    <location>
        <begin position="257"/>
        <end position="275"/>
    </location>
</feature>
<evidence type="ECO:0000256" key="13">
    <source>
        <dbReference type="ARBA" id="ARBA00044893"/>
    </source>
</evidence>
<dbReference type="PANTHER" id="PTHR23512:SF3">
    <property type="entry name" value="MAJOR FACILITATOR SUPERFAMILY DOMAIN-CONTAINING PROTEIN 1"/>
    <property type="match status" value="1"/>
</dbReference>
<gene>
    <name evidence="27" type="ORF">IAC47_03975</name>
</gene>
<comment type="catalytic activity">
    <reaction evidence="12">
        <text>L-lysyl-L-alpha-amino acid(out) = L-lysyl-L-alpha-amino acid(in)</text>
        <dbReference type="Rhea" id="RHEA:79387"/>
        <dbReference type="ChEBI" id="CHEBI:229965"/>
    </reaction>
</comment>
<feature type="transmembrane region" description="Helical" evidence="25">
    <location>
        <begin position="14"/>
        <end position="34"/>
    </location>
</feature>
<comment type="catalytic activity">
    <reaction evidence="10">
        <text>L-alpha-aminoacyl-L-arginine(out) = L-alpha-aminoacyl-L-arginine(in)</text>
        <dbReference type="Rhea" id="RHEA:79367"/>
        <dbReference type="ChEBI" id="CHEBI:229968"/>
    </reaction>
</comment>
<evidence type="ECO:0000256" key="14">
    <source>
        <dbReference type="ARBA" id="ARBA00044898"/>
    </source>
</evidence>
<feature type="transmembrane region" description="Helical" evidence="25">
    <location>
        <begin position="54"/>
        <end position="78"/>
    </location>
</feature>
<dbReference type="PROSITE" id="PS50850">
    <property type="entry name" value="MFS"/>
    <property type="match status" value="1"/>
</dbReference>
<dbReference type="InterPro" id="IPR036259">
    <property type="entry name" value="MFS_trans_sf"/>
</dbReference>
<comment type="catalytic activity">
    <reaction evidence="18">
        <text>L-histidyl-L-alpha-amino acid(out) = L-histidyl-L-alpha-amino acid(in)</text>
        <dbReference type="Rhea" id="RHEA:79379"/>
        <dbReference type="ChEBI" id="CHEBI:229964"/>
    </reaction>
</comment>
<protein>
    <recommendedName>
        <fullName evidence="21">Lysosomal dipeptide transporter MFSD1</fullName>
    </recommendedName>
    <alternativeName>
        <fullName evidence="22">Major facilitator superfamily domain-containing protein 1</fullName>
    </alternativeName>
</protein>
<feature type="transmembrane region" description="Helical" evidence="25">
    <location>
        <begin position="353"/>
        <end position="375"/>
    </location>
</feature>
<feature type="transmembrane region" description="Helical" evidence="25">
    <location>
        <begin position="323"/>
        <end position="347"/>
    </location>
</feature>
<dbReference type="InterPro" id="IPR011701">
    <property type="entry name" value="MFS"/>
</dbReference>
<feature type="transmembrane region" description="Helical" evidence="25">
    <location>
        <begin position="131"/>
        <end position="151"/>
    </location>
</feature>
<evidence type="ECO:0000256" key="15">
    <source>
        <dbReference type="ARBA" id="ARBA00044899"/>
    </source>
</evidence>
<evidence type="ECO:0000256" key="20">
    <source>
        <dbReference type="ARBA" id="ARBA00044924"/>
    </source>
</evidence>
<dbReference type="GO" id="GO:0022857">
    <property type="term" value="F:transmembrane transporter activity"/>
    <property type="evidence" value="ECO:0007669"/>
    <property type="project" value="InterPro"/>
</dbReference>
<evidence type="ECO:0000256" key="24">
    <source>
        <dbReference type="ARBA" id="ARBA00046376"/>
    </source>
</evidence>
<comment type="catalytic activity">
    <reaction evidence="15">
        <text>L-arginyl-L-alpha-amino acid(out) = L-arginyl-L-alpha-amino acid(in)</text>
        <dbReference type="Rhea" id="RHEA:79371"/>
        <dbReference type="ChEBI" id="CHEBI:84315"/>
    </reaction>
</comment>
<dbReference type="InterPro" id="IPR020846">
    <property type="entry name" value="MFS_dom"/>
</dbReference>
<keyword evidence="4 25" id="KW-0812">Transmembrane</keyword>
<evidence type="ECO:0000256" key="10">
    <source>
        <dbReference type="ARBA" id="ARBA00044881"/>
    </source>
</evidence>
<evidence type="ECO:0000256" key="6">
    <source>
        <dbReference type="ARBA" id="ARBA00023136"/>
    </source>
</evidence>
<dbReference type="AlphaFoldDB" id="A0A9D1RGU6"/>
<feature type="transmembrane region" description="Helical" evidence="25">
    <location>
        <begin position="163"/>
        <end position="184"/>
    </location>
</feature>
<feature type="domain" description="Major facilitator superfamily (MFS) profile" evidence="26">
    <location>
        <begin position="19"/>
        <end position="442"/>
    </location>
</feature>
<keyword evidence="3" id="KW-0813">Transport</keyword>
<evidence type="ECO:0000256" key="16">
    <source>
        <dbReference type="ARBA" id="ARBA00044900"/>
    </source>
</evidence>
<comment type="catalytic activity">
    <reaction evidence="8">
        <text>L-lysyl-L-alanine(out) = L-lysyl-L-alanine(in)</text>
        <dbReference type="Rhea" id="RHEA:79399"/>
        <dbReference type="ChEBI" id="CHEBI:229954"/>
    </reaction>
</comment>
<feature type="transmembrane region" description="Helical" evidence="25">
    <location>
        <begin position="416"/>
        <end position="437"/>
    </location>
</feature>
<evidence type="ECO:0000256" key="17">
    <source>
        <dbReference type="ARBA" id="ARBA00044903"/>
    </source>
</evidence>
<comment type="catalytic activity">
    <reaction evidence="20">
        <text>L-lysyl-glycine(out) = L-lysyl-glycine(in)</text>
        <dbReference type="Rhea" id="RHEA:79407"/>
        <dbReference type="ChEBI" id="CHEBI:191202"/>
    </reaction>
</comment>
<evidence type="ECO:0000313" key="27">
    <source>
        <dbReference type="EMBL" id="HIW87414.1"/>
    </source>
</evidence>
<dbReference type="Pfam" id="PF07690">
    <property type="entry name" value="MFS_1"/>
    <property type="match status" value="1"/>
</dbReference>
<comment type="function">
    <text evidence="23">Lysosomal dipeptide uniporter that selectively exports lysine, arginine or histidine-containing dipeptides with a net positive charge from the lysosome lumen into the cytosol. Could play a role in a specific type of protein O-glycosylation indirectly regulating macrophages migration and tissue invasion. Also essential for liver homeostasis.</text>
</comment>
<comment type="similarity">
    <text evidence="2">Belongs to the major facilitator superfamily.</text>
</comment>
<feature type="transmembrane region" description="Helical" evidence="25">
    <location>
        <begin position="85"/>
        <end position="104"/>
    </location>
</feature>
<dbReference type="SUPFAM" id="SSF103473">
    <property type="entry name" value="MFS general substrate transporter"/>
    <property type="match status" value="1"/>
</dbReference>
<dbReference type="InterPro" id="IPR052187">
    <property type="entry name" value="MFSD1"/>
</dbReference>
<evidence type="ECO:0000256" key="4">
    <source>
        <dbReference type="ARBA" id="ARBA00022692"/>
    </source>
</evidence>
<dbReference type="Gene3D" id="1.20.1250.20">
    <property type="entry name" value="MFS general substrate transporter like domains"/>
    <property type="match status" value="2"/>
</dbReference>
<comment type="caution">
    <text evidence="27">The sequence shown here is derived from an EMBL/GenBank/DDBJ whole genome shotgun (WGS) entry which is preliminary data.</text>
</comment>
<dbReference type="EMBL" id="DXGG01000132">
    <property type="protein sequence ID" value="HIW87414.1"/>
    <property type="molecule type" value="Genomic_DNA"/>
</dbReference>
<dbReference type="GO" id="GO:0005765">
    <property type="term" value="C:lysosomal membrane"/>
    <property type="evidence" value="ECO:0007669"/>
    <property type="project" value="UniProtKB-SubCell"/>
</dbReference>
<name>A0A9D1RGU6_9BACT</name>
<evidence type="ECO:0000256" key="2">
    <source>
        <dbReference type="ARBA" id="ARBA00008335"/>
    </source>
</evidence>
<keyword evidence="5 25" id="KW-1133">Transmembrane helix</keyword>
<sequence length="455" mass="50517">MTEKITKLLNDSPVARWSALILISLMMFFAYMFVDVMSPLKSLIESSRGWDSSVFGTYAASEYILNVCGFLILAGIILDKMGIRFTGILSASLMVIGAGIKYIGISDWFQTTEFCTWLNSWYTDMPGSAKMASLGFMIFGCGCEMAGTTVSKSIAKWFKGKEMALAMGLEMAIARLGVFAVMWIAPIIAEQFNQSIMAPIAFCSCLLLIGLIFFTVFSVMDKKFDKQLIKAGLSTEEKSPEDEFHLRDLGKVFGSKMFWFVALLCVLYYSAIFPFQRYAPDFLSKTLDVDATVGARLFSFFPILAMCLTPVLGIFLDRKGKGASMLMVGAVIMIVCHLSFALVLPIFPQKWFAVLLIAVLGVSFSLVPAALWPSVPKIIDEKILGSAYCLIFWVQNLGLCFVPLLIGKVLDKTGGYLMPMIIFSSFGVLAFIFSFFLKMEDRKKGYGLEEPNIKK</sequence>
<feature type="transmembrane region" description="Helical" evidence="25">
    <location>
        <begin position="196"/>
        <end position="220"/>
    </location>
</feature>
<feature type="transmembrane region" description="Helical" evidence="25">
    <location>
        <begin position="387"/>
        <end position="410"/>
    </location>
</feature>
<evidence type="ECO:0000256" key="3">
    <source>
        <dbReference type="ARBA" id="ARBA00022448"/>
    </source>
</evidence>
<keyword evidence="6 25" id="KW-0472">Membrane</keyword>
<keyword evidence="7" id="KW-0458">Lysosome</keyword>
<dbReference type="Proteomes" id="UP000824267">
    <property type="component" value="Unassembled WGS sequence"/>
</dbReference>
<evidence type="ECO:0000256" key="1">
    <source>
        <dbReference type="ARBA" id="ARBA00004155"/>
    </source>
</evidence>
<evidence type="ECO:0000256" key="12">
    <source>
        <dbReference type="ARBA" id="ARBA00044891"/>
    </source>
</evidence>
<comment type="catalytic activity">
    <reaction evidence="11">
        <text>L-alpha-aminoacyl-L-histidine(out) = L-alpha-aminoacyl-L-histidine(in)</text>
        <dbReference type="Rhea" id="RHEA:79375"/>
        <dbReference type="ChEBI" id="CHEBI:229967"/>
    </reaction>
</comment>
<evidence type="ECO:0000259" key="26">
    <source>
        <dbReference type="PROSITE" id="PS50850"/>
    </source>
</evidence>
<evidence type="ECO:0000256" key="8">
    <source>
        <dbReference type="ARBA" id="ARBA00044876"/>
    </source>
</evidence>